<dbReference type="AlphaFoldDB" id="A0A3R7B6K6"/>
<dbReference type="EMBL" id="QUTG01007272">
    <property type="protein sequence ID" value="RHY82874.1"/>
    <property type="molecule type" value="Genomic_DNA"/>
</dbReference>
<comment type="caution">
    <text evidence="1">The sequence shown here is derived from an EMBL/GenBank/DDBJ whole genome shotgun (WGS) entry which is preliminary data.</text>
</comment>
<evidence type="ECO:0000313" key="2">
    <source>
        <dbReference type="Proteomes" id="UP000285712"/>
    </source>
</evidence>
<gene>
    <name evidence="1" type="ORF">DYB35_011494</name>
</gene>
<organism evidence="1 2">
    <name type="scientific">Aphanomyces astaci</name>
    <name type="common">Crayfish plague agent</name>
    <dbReference type="NCBI Taxonomy" id="112090"/>
    <lineage>
        <taxon>Eukaryota</taxon>
        <taxon>Sar</taxon>
        <taxon>Stramenopiles</taxon>
        <taxon>Oomycota</taxon>
        <taxon>Saprolegniomycetes</taxon>
        <taxon>Saprolegniales</taxon>
        <taxon>Verrucalvaceae</taxon>
        <taxon>Aphanomyces</taxon>
    </lineage>
</organism>
<dbReference type="Proteomes" id="UP000285712">
    <property type="component" value="Unassembled WGS sequence"/>
</dbReference>
<protein>
    <submittedName>
        <fullName evidence="1">Uncharacterized protein</fullName>
    </submittedName>
</protein>
<evidence type="ECO:0000313" key="1">
    <source>
        <dbReference type="EMBL" id="RHY82874.1"/>
    </source>
</evidence>
<proteinExistence type="predicted"/>
<dbReference type="PANTHER" id="PTHR45786:SF74">
    <property type="entry name" value="ATP-DEPENDENT DNA HELICASE"/>
    <property type="match status" value="1"/>
</dbReference>
<dbReference type="PANTHER" id="PTHR45786">
    <property type="entry name" value="DNA BINDING PROTEIN-LIKE"/>
    <property type="match status" value="1"/>
</dbReference>
<sequence length="402" mass="46014">MQAFKDLFKQRNFIEHILQYNAQFNFTSIGTNEVKPSGSGPKTYCIQGQLTHNIGPLQPSLNRSRNLRQPSFAQIYKHSSEVKLQHRRNMFPAFSSRYTATIQRVMDLHNPLARTYATAKERKRTGHRGAILTPSDEPLAYQKSRADSGDSFDRTSAKLALANAAPIIGEYPVNNSTYCMDGKESAESKDSESTTDFVMCLKDDSMSIHRRRQHIDHVNNFHKAVEVQTRQNLTGSLHNSFIPMAKKAGRGKSWCPSSIDLLLDTTLDMLPLGKNGWEKVESRFNRLTETKLLAVRDTELQFLSVTLKRQFDQGDPTVGLLSYTAKKRRSIDKYIDGAAEADTKASSDMMTMIFLMDERSAKREESRIERQEKYDREREERDARREELHLLLMGKIMGQHQK</sequence>
<reference evidence="1 2" key="1">
    <citation type="submission" date="2018-08" db="EMBL/GenBank/DDBJ databases">
        <title>Aphanomyces genome sequencing and annotation.</title>
        <authorList>
            <person name="Minardi D."/>
            <person name="Oidtmann B."/>
            <person name="Van Der Giezen M."/>
            <person name="Studholme D.J."/>
        </authorList>
    </citation>
    <scope>NUCLEOTIDE SEQUENCE [LARGE SCALE GENOMIC DNA]</scope>
    <source>
        <strain evidence="1 2">Sv</strain>
    </source>
</reference>
<name>A0A3R7B6K6_APHAT</name>
<accession>A0A3R7B6K6</accession>